<comment type="caution">
    <text evidence="4">The sequence shown here is derived from an EMBL/GenBank/DDBJ whole genome shotgun (WGS) entry which is preliminary data.</text>
</comment>
<feature type="signal peptide" evidence="3">
    <location>
        <begin position="1"/>
        <end position="19"/>
    </location>
</feature>
<keyword evidence="3" id="KW-0732">Signal</keyword>
<feature type="chain" id="PRO_5041929389" description="Integral membrane protein" evidence="3">
    <location>
        <begin position="20"/>
        <end position="382"/>
    </location>
</feature>
<keyword evidence="2" id="KW-0472">Membrane</keyword>
<evidence type="ECO:0000256" key="1">
    <source>
        <dbReference type="SAM" id="MobiDB-lite"/>
    </source>
</evidence>
<proteinExistence type="predicted"/>
<evidence type="ECO:0000313" key="5">
    <source>
        <dbReference type="Proteomes" id="UP001281614"/>
    </source>
</evidence>
<name>A0AAD9YGT5_COLKA</name>
<protein>
    <recommendedName>
        <fullName evidence="6">Integral membrane protein</fullName>
    </recommendedName>
</protein>
<dbReference type="EMBL" id="VYYT01000166">
    <property type="protein sequence ID" value="KAK2761038.1"/>
    <property type="molecule type" value="Genomic_DNA"/>
</dbReference>
<sequence length="382" mass="42669">MYARILVFLFAILATQAAGLTPDRDRLPVNHATKDLHDRATQEQAYEAPSSRRSEPVLTIHRGQDNDTTALIQKGDCVFSAWDELYITDFLQEQLGYLSTSDHCWIIKGVRGLQELLHRNITANPFNNVTIPTCVSLNITSKGNSFSIDFSTNSYEVNGVAEDTFVLLTYVHLVCMTAAFFLAYPIILVLASTPSLCVMIDRPLEEPTKAKIDRWQTIFQTFIFAPLMIAGLATGIIGMGTSDHARTEHGIVGYITIGLAAIVVPLYLYQRRLSSRPDLTFYMYRRMKFINALDFIVCQAILVISGFALPDGIDDFGVMTLCGTNTISTSLIFSLGMIVSFVWNCAMATMTVQWLLGQRLQGGSIRDRAPPWMLKVLRKRSI</sequence>
<reference evidence="4" key="1">
    <citation type="submission" date="2023-02" db="EMBL/GenBank/DDBJ databases">
        <title>Colletotrichum kahawae CIFC_Que2 genome sequencing and assembly.</title>
        <authorList>
            <person name="Baroncelli R."/>
        </authorList>
    </citation>
    <scope>NUCLEOTIDE SEQUENCE</scope>
    <source>
        <strain evidence="4">CIFC_Que2</strain>
    </source>
</reference>
<gene>
    <name evidence="4" type="ORF">CKAH01_16433</name>
</gene>
<dbReference type="AlphaFoldDB" id="A0AAD9YGT5"/>
<evidence type="ECO:0000256" key="2">
    <source>
        <dbReference type="SAM" id="Phobius"/>
    </source>
</evidence>
<evidence type="ECO:0000256" key="3">
    <source>
        <dbReference type="SAM" id="SignalP"/>
    </source>
</evidence>
<keyword evidence="5" id="KW-1185">Reference proteome</keyword>
<keyword evidence="2" id="KW-1133">Transmembrane helix</keyword>
<feature type="transmembrane region" description="Helical" evidence="2">
    <location>
        <begin position="218"/>
        <end position="239"/>
    </location>
</feature>
<keyword evidence="2" id="KW-0812">Transmembrane</keyword>
<feature type="transmembrane region" description="Helical" evidence="2">
    <location>
        <begin position="170"/>
        <end position="197"/>
    </location>
</feature>
<evidence type="ECO:0000313" key="4">
    <source>
        <dbReference type="EMBL" id="KAK2761038.1"/>
    </source>
</evidence>
<organism evidence="4 5">
    <name type="scientific">Colletotrichum kahawae</name>
    <name type="common">Coffee berry disease fungus</name>
    <dbReference type="NCBI Taxonomy" id="34407"/>
    <lineage>
        <taxon>Eukaryota</taxon>
        <taxon>Fungi</taxon>
        <taxon>Dikarya</taxon>
        <taxon>Ascomycota</taxon>
        <taxon>Pezizomycotina</taxon>
        <taxon>Sordariomycetes</taxon>
        <taxon>Hypocreomycetidae</taxon>
        <taxon>Glomerellales</taxon>
        <taxon>Glomerellaceae</taxon>
        <taxon>Colletotrichum</taxon>
        <taxon>Colletotrichum gloeosporioides species complex</taxon>
    </lineage>
</organism>
<dbReference type="Proteomes" id="UP001281614">
    <property type="component" value="Unassembled WGS sequence"/>
</dbReference>
<feature type="transmembrane region" description="Helical" evidence="2">
    <location>
        <begin position="330"/>
        <end position="356"/>
    </location>
</feature>
<accession>A0AAD9YGT5</accession>
<evidence type="ECO:0008006" key="6">
    <source>
        <dbReference type="Google" id="ProtNLM"/>
    </source>
</evidence>
<feature type="region of interest" description="Disordered" evidence="1">
    <location>
        <begin position="33"/>
        <end position="54"/>
    </location>
</feature>
<feature type="transmembrane region" description="Helical" evidence="2">
    <location>
        <begin position="251"/>
        <end position="269"/>
    </location>
</feature>
<feature type="transmembrane region" description="Helical" evidence="2">
    <location>
        <begin position="289"/>
        <end position="310"/>
    </location>
</feature>